<sequence>MDAHSVGSQKSQKPVRRLIGIFMVLCIMIGALIYSARIPTAYAATSQALAGCGTTNIALNKPTTASSIESASWPASAANDGNVNTRWGSAFSDPQWLQIDLGSSQTICQVVLQWEAAYATAYQIQVSNDASNWTTIYTTTTGTGECKHSMSLAQVAISVCTERSDREAMATRSGNSQFSQVLAH</sequence>
<feature type="transmembrane region" description="Helical" evidence="1">
    <location>
        <begin position="18"/>
        <end position="36"/>
    </location>
</feature>
<dbReference type="InterPro" id="IPR008979">
    <property type="entry name" value="Galactose-bd-like_sf"/>
</dbReference>
<dbReference type="RefSeq" id="WP_220191657.1">
    <property type="nucleotide sequence ID" value="NZ_BNJF01000001.1"/>
</dbReference>
<accession>A0A8J3HWP6</accession>
<protein>
    <recommendedName>
        <fullName evidence="2">F5/8 type C domain-containing protein</fullName>
    </recommendedName>
</protein>
<evidence type="ECO:0000256" key="1">
    <source>
        <dbReference type="SAM" id="Phobius"/>
    </source>
</evidence>
<dbReference type="SUPFAM" id="SSF49785">
    <property type="entry name" value="Galactose-binding domain-like"/>
    <property type="match status" value="1"/>
</dbReference>
<name>A0A8J3HWP6_9CHLR</name>
<evidence type="ECO:0000259" key="2">
    <source>
        <dbReference type="PROSITE" id="PS50022"/>
    </source>
</evidence>
<dbReference type="PROSITE" id="PS50022">
    <property type="entry name" value="FA58C_3"/>
    <property type="match status" value="1"/>
</dbReference>
<proteinExistence type="predicted"/>
<keyword evidence="1" id="KW-0812">Transmembrane</keyword>
<comment type="caution">
    <text evidence="3">The sequence shown here is derived from an EMBL/GenBank/DDBJ whole genome shotgun (WGS) entry which is preliminary data.</text>
</comment>
<feature type="domain" description="F5/8 type C" evidence="2">
    <location>
        <begin position="45"/>
        <end position="136"/>
    </location>
</feature>
<gene>
    <name evidence="3" type="ORF">KSX_02300</name>
</gene>
<evidence type="ECO:0000313" key="3">
    <source>
        <dbReference type="EMBL" id="GHO42067.1"/>
    </source>
</evidence>
<dbReference type="AlphaFoldDB" id="A0A8J3HWP6"/>
<dbReference type="Gene3D" id="2.60.120.260">
    <property type="entry name" value="Galactose-binding domain-like"/>
    <property type="match status" value="1"/>
</dbReference>
<organism evidence="3 4">
    <name type="scientific">Ktedonospora formicarum</name>
    <dbReference type="NCBI Taxonomy" id="2778364"/>
    <lineage>
        <taxon>Bacteria</taxon>
        <taxon>Bacillati</taxon>
        <taxon>Chloroflexota</taxon>
        <taxon>Ktedonobacteria</taxon>
        <taxon>Ktedonobacterales</taxon>
        <taxon>Ktedonobacteraceae</taxon>
        <taxon>Ktedonospora</taxon>
    </lineage>
</organism>
<keyword evidence="4" id="KW-1185">Reference proteome</keyword>
<keyword evidence="1" id="KW-1133">Transmembrane helix</keyword>
<dbReference type="Proteomes" id="UP000612362">
    <property type="component" value="Unassembled WGS sequence"/>
</dbReference>
<evidence type="ECO:0000313" key="4">
    <source>
        <dbReference type="Proteomes" id="UP000612362"/>
    </source>
</evidence>
<reference evidence="3" key="1">
    <citation type="submission" date="2020-10" db="EMBL/GenBank/DDBJ databases">
        <title>Taxonomic study of unclassified bacteria belonging to the class Ktedonobacteria.</title>
        <authorList>
            <person name="Yabe S."/>
            <person name="Wang C.M."/>
            <person name="Zheng Y."/>
            <person name="Sakai Y."/>
            <person name="Cavaletti L."/>
            <person name="Monciardini P."/>
            <person name="Donadio S."/>
        </authorList>
    </citation>
    <scope>NUCLEOTIDE SEQUENCE</scope>
    <source>
        <strain evidence="3">SOSP1-1</strain>
    </source>
</reference>
<dbReference type="InterPro" id="IPR000421">
    <property type="entry name" value="FA58C"/>
</dbReference>
<keyword evidence="1" id="KW-0472">Membrane</keyword>
<dbReference type="Pfam" id="PF00754">
    <property type="entry name" value="F5_F8_type_C"/>
    <property type="match status" value="1"/>
</dbReference>
<dbReference type="EMBL" id="BNJF01000001">
    <property type="protein sequence ID" value="GHO42067.1"/>
    <property type="molecule type" value="Genomic_DNA"/>
</dbReference>